<keyword evidence="4" id="KW-0675">Receptor</keyword>
<keyword evidence="3" id="KW-0804">Transcription</keyword>
<protein>
    <submittedName>
        <fullName evidence="7">NR LBD domain-containing protein</fullName>
    </submittedName>
</protein>
<evidence type="ECO:0000313" key="7">
    <source>
        <dbReference type="EnsemblMetazoa" id="CJA33647c.1"/>
    </source>
</evidence>
<evidence type="ECO:0000256" key="1">
    <source>
        <dbReference type="ARBA" id="ARBA00005993"/>
    </source>
</evidence>
<evidence type="ECO:0000256" key="3">
    <source>
        <dbReference type="ARBA" id="ARBA00023163"/>
    </source>
</evidence>
<evidence type="ECO:0000313" key="8">
    <source>
        <dbReference type="Proteomes" id="UP000005237"/>
    </source>
</evidence>
<dbReference type="EnsemblMetazoa" id="CJA33647c.1">
    <property type="protein sequence ID" value="CJA33647c.1"/>
    <property type="gene ID" value="WBGene00209494"/>
</dbReference>
<evidence type="ECO:0000256" key="2">
    <source>
        <dbReference type="ARBA" id="ARBA00023015"/>
    </source>
</evidence>
<dbReference type="AlphaFoldDB" id="A0A8R1EH81"/>
<reference evidence="7" key="2">
    <citation type="submission" date="2022-06" db="UniProtKB">
        <authorList>
            <consortium name="EnsemblMetazoa"/>
        </authorList>
    </citation>
    <scope>IDENTIFICATION</scope>
    <source>
        <strain evidence="7">DF5081</strain>
    </source>
</reference>
<proteinExistence type="inferred from homology"/>
<dbReference type="InterPro" id="IPR000536">
    <property type="entry name" value="Nucl_hrmn_rcpt_lig-bd"/>
</dbReference>
<feature type="region of interest" description="Disordered" evidence="5">
    <location>
        <begin position="1"/>
        <end position="22"/>
    </location>
</feature>
<sequence length="189" mass="21518">KFDSSELPSTSAAALRHEQTPNCQDESRVINMSGVDLLRFYVDQLKASMDRRRMIFTESGLLAVIEDRGDMPFDPSEPPPHSLKRQYESQRFDNLLAQDFCKTCPGFDLFEQMEKAIFYRACSLSYCLLDIAWITVEAFKHESENPQVMFTDGSTCTVNDMSYGWEDEEDICANEKKKLVAHSVSASDA</sequence>
<organism evidence="7 8">
    <name type="scientific">Caenorhabditis japonica</name>
    <dbReference type="NCBI Taxonomy" id="281687"/>
    <lineage>
        <taxon>Eukaryota</taxon>
        <taxon>Metazoa</taxon>
        <taxon>Ecdysozoa</taxon>
        <taxon>Nematoda</taxon>
        <taxon>Chromadorea</taxon>
        <taxon>Rhabditida</taxon>
        <taxon>Rhabditina</taxon>
        <taxon>Rhabditomorpha</taxon>
        <taxon>Rhabditoidea</taxon>
        <taxon>Rhabditidae</taxon>
        <taxon>Peloderinae</taxon>
        <taxon>Caenorhabditis</taxon>
    </lineage>
</organism>
<feature type="domain" description="NR LBD" evidence="6">
    <location>
        <begin position="44"/>
        <end position="189"/>
    </location>
</feature>
<accession>A0A8R1EH81</accession>
<evidence type="ECO:0000256" key="5">
    <source>
        <dbReference type="SAM" id="MobiDB-lite"/>
    </source>
</evidence>
<dbReference type="InterPro" id="IPR035500">
    <property type="entry name" value="NHR-like_dom_sf"/>
</dbReference>
<feature type="compositionally biased region" description="Polar residues" evidence="5">
    <location>
        <begin position="1"/>
        <end position="12"/>
    </location>
</feature>
<comment type="similarity">
    <text evidence="1">Belongs to the nuclear hormone receptor family.</text>
</comment>
<evidence type="ECO:0000256" key="4">
    <source>
        <dbReference type="ARBA" id="ARBA00023170"/>
    </source>
</evidence>
<dbReference type="Proteomes" id="UP000005237">
    <property type="component" value="Unassembled WGS sequence"/>
</dbReference>
<keyword evidence="8" id="KW-1185">Reference proteome</keyword>
<keyword evidence="2" id="KW-0805">Transcription regulation</keyword>
<dbReference type="PROSITE" id="PS51843">
    <property type="entry name" value="NR_LBD"/>
    <property type="match status" value="1"/>
</dbReference>
<reference evidence="8" key="1">
    <citation type="submission" date="2010-08" db="EMBL/GenBank/DDBJ databases">
        <authorList>
            <consortium name="Caenorhabditis japonica Sequencing Consortium"/>
            <person name="Wilson R.K."/>
        </authorList>
    </citation>
    <scope>NUCLEOTIDE SEQUENCE [LARGE SCALE GENOMIC DNA]</scope>
    <source>
        <strain evidence="8">DF5081</strain>
    </source>
</reference>
<dbReference type="SUPFAM" id="SSF48508">
    <property type="entry name" value="Nuclear receptor ligand-binding domain"/>
    <property type="match status" value="1"/>
</dbReference>
<dbReference type="PANTHER" id="PTHR46397:SF5">
    <property type="entry name" value="NUCLEAR HORMONE RECEPTOR FAMILY MEMBER NHR-20"/>
    <property type="match status" value="1"/>
</dbReference>
<dbReference type="PANTHER" id="PTHR46397">
    <property type="entry name" value="NUCLEAR HORMONE RECEPTOR FAMILY-RELATED"/>
    <property type="match status" value="1"/>
</dbReference>
<evidence type="ECO:0000259" key="6">
    <source>
        <dbReference type="PROSITE" id="PS51843"/>
    </source>
</evidence>
<name>A0A8R1EH81_CAEJA</name>